<dbReference type="Pfam" id="PF01565">
    <property type="entry name" value="FAD_binding_4"/>
    <property type="match status" value="1"/>
</dbReference>
<dbReference type="PIRSF" id="PIRSF000136">
    <property type="entry name" value="LGO_GLO"/>
    <property type="match status" value="1"/>
</dbReference>
<reference evidence="4 6" key="1">
    <citation type="submission" date="2019-05" db="EMBL/GenBank/DDBJ databases">
        <title>Mumia sp. nov., isolated from the intestinal contents of plateau pika (Ochotona curzoniae) in the Qinghai-Tibet plateau of China.</title>
        <authorList>
            <person name="Tian Z."/>
        </authorList>
    </citation>
    <scope>NUCLEOTIDE SEQUENCE [LARGE SCALE GENOMIC DNA]</scope>
    <source>
        <strain evidence="6">527</strain>
        <strain evidence="4">Z527</strain>
    </source>
</reference>
<dbReference type="Gene3D" id="3.30.43.10">
    <property type="entry name" value="Uridine Diphospho-n-acetylenolpyruvylglucosamine Reductase, domain 2"/>
    <property type="match status" value="1"/>
</dbReference>
<dbReference type="InterPro" id="IPR010031">
    <property type="entry name" value="FAD_lactone_oxidase-like"/>
</dbReference>
<dbReference type="InterPro" id="IPR016167">
    <property type="entry name" value="FAD-bd_PCMH_sub1"/>
</dbReference>
<evidence type="ECO:0000313" key="4">
    <source>
        <dbReference type="EMBL" id="TNC48390.1"/>
    </source>
</evidence>
<evidence type="ECO:0000256" key="2">
    <source>
        <dbReference type="SAM" id="MobiDB-lite"/>
    </source>
</evidence>
<dbReference type="PANTHER" id="PTHR43762:SF1">
    <property type="entry name" value="D-ARABINONO-1,4-LACTONE OXIDASE"/>
    <property type="match status" value="1"/>
</dbReference>
<dbReference type="GO" id="GO:0003885">
    <property type="term" value="F:D-arabinono-1,4-lactone oxidase activity"/>
    <property type="evidence" value="ECO:0007669"/>
    <property type="project" value="InterPro"/>
</dbReference>
<evidence type="ECO:0000259" key="3">
    <source>
        <dbReference type="PROSITE" id="PS51387"/>
    </source>
</evidence>
<accession>A0A5C4MUQ8</accession>
<dbReference type="InterPro" id="IPR036318">
    <property type="entry name" value="FAD-bd_PCMH-like_sf"/>
</dbReference>
<dbReference type="OrthoDB" id="9800184at2"/>
<dbReference type="InterPro" id="IPR006094">
    <property type="entry name" value="Oxid_FAD_bind_N"/>
</dbReference>
<dbReference type="GO" id="GO:0071949">
    <property type="term" value="F:FAD binding"/>
    <property type="evidence" value="ECO:0007669"/>
    <property type="project" value="InterPro"/>
</dbReference>
<dbReference type="PANTHER" id="PTHR43762">
    <property type="entry name" value="L-GULONOLACTONE OXIDASE"/>
    <property type="match status" value="1"/>
</dbReference>
<dbReference type="EMBL" id="VDFR01000009">
    <property type="protein sequence ID" value="TNC51317.1"/>
    <property type="molecule type" value="Genomic_DNA"/>
</dbReference>
<dbReference type="InterPro" id="IPR016171">
    <property type="entry name" value="Vanillyl_alc_oxidase_C-sub2"/>
</dbReference>
<keyword evidence="1" id="KW-0560">Oxidoreductase</keyword>
<dbReference type="Pfam" id="PF04030">
    <property type="entry name" value="ALO"/>
    <property type="match status" value="1"/>
</dbReference>
<comment type="caution">
    <text evidence="4">The sequence shown here is derived from an EMBL/GenBank/DDBJ whole genome shotgun (WGS) entry which is preliminary data.</text>
</comment>
<dbReference type="InterPro" id="IPR007173">
    <property type="entry name" value="ALO_C"/>
</dbReference>
<protein>
    <submittedName>
        <fullName evidence="4">FAD-binding protein</fullName>
    </submittedName>
</protein>
<feature type="compositionally biased region" description="Low complexity" evidence="2">
    <location>
        <begin position="20"/>
        <end position="32"/>
    </location>
</feature>
<dbReference type="Proteomes" id="UP000306740">
    <property type="component" value="Unassembled WGS sequence"/>
</dbReference>
<evidence type="ECO:0000313" key="6">
    <source>
        <dbReference type="Proteomes" id="UP000306740"/>
    </source>
</evidence>
<dbReference type="Gene3D" id="3.30.465.10">
    <property type="match status" value="1"/>
</dbReference>
<evidence type="ECO:0000313" key="5">
    <source>
        <dbReference type="EMBL" id="TNC51317.1"/>
    </source>
</evidence>
<feature type="domain" description="FAD-binding PCMH-type" evidence="3">
    <location>
        <begin position="50"/>
        <end position="214"/>
    </location>
</feature>
<dbReference type="EMBL" id="VDFR01000036">
    <property type="protein sequence ID" value="TNC48390.1"/>
    <property type="molecule type" value="Genomic_DNA"/>
</dbReference>
<dbReference type="InterPro" id="IPR016169">
    <property type="entry name" value="FAD-bd_PCMH_sub2"/>
</dbReference>
<gene>
    <name evidence="5" type="ORF">FHE65_02095</name>
    <name evidence="4" type="ORF">FHE65_07325</name>
</gene>
<dbReference type="PROSITE" id="PS51387">
    <property type="entry name" value="FAD_PCMH"/>
    <property type="match status" value="1"/>
</dbReference>
<feature type="region of interest" description="Disordered" evidence="2">
    <location>
        <begin position="1"/>
        <end position="45"/>
    </location>
</feature>
<dbReference type="GO" id="GO:0016020">
    <property type="term" value="C:membrane"/>
    <property type="evidence" value="ECO:0007669"/>
    <property type="project" value="InterPro"/>
</dbReference>
<dbReference type="SUPFAM" id="SSF56176">
    <property type="entry name" value="FAD-binding/transporter-associated domain-like"/>
    <property type="match status" value="1"/>
</dbReference>
<sequence length="455" mass="48729">MAPDLGSRSPGRGSFTSGLASRASGACRASSRPWDGGPVTTPGRNWAETHTYAATALHRPSSVDELRRAVAESPRVRALGSRHSFHDLADSPGLLVSLDAMPREVVVDADAGTATVGAAASYAEIAPVLHRSGWALGAMASLPHISVAGAVATGTHGSGDAAPTLAGAVTALETVGPDGDLVWTSEADPDFPGTVVSLGALGIVTRVTLRVEPTYDVRQDVRNAVPWETVLTDFDAVSSSADSVSLFTRWGTDVVDQVWMKSRRSTEPTVRWGSPATFGQHPILGIDAVHATAQLGVGGPWFERLPHFRAGFTPSVGAEIQSEYLLPRDHATSAFEALRALGPRIDPLLLVSEIRTIPGDDLWLSPAYGRDTVAVHFTLVRDPDAVRRLLPEIEDVLAPFGARPHWGKWFTLGADRIAELYPRLPEFRALADRRDPDRCFRNAFLERTVLADLPD</sequence>
<dbReference type="InterPro" id="IPR016166">
    <property type="entry name" value="FAD-bd_PCMH"/>
</dbReference>
<dbReference type="AlphaFoldDB" id="A0A5C4MUQ8"/>
<dbReference type="Gene3D" id="1.10.45.10">
    <property type="entry name" value="Vanillyl-alcohol Oxidase, Chain A, domain 4"/>
    <property type="match status" value="1"/>
</dbReference>
<proteinExistence type="predicted"/>
<organism evidence="4 6">
    <name type="scientific">Mumia zhuanghuii</name>
    <dbReference type="NCBI Taxonomy" id="2585211"/>
    <lineage>
        <taxon>Bacteria</taxon>
        <taxon>Bacillati</taxon>
        <taxon>Actinomycetota</taxon>
        <taxon>Actinomycetes</taxon>
        <taxon>Propionibacteriales</taxon>
        <taxon>Nocardioidaceae</taxon>
        <taxon>Mumia</taxon>
    </lineage>
</organism>
<name>A0A5C4MUQ8_9ACTN</name>
<evidence type="ECO:0000256" key="1">
    <source>
        <dbReference type="ARBA" id="ARBA00023002"/>
    </source>
</evidence>
<dbReference type="Gene3D" id="3.30.70.2520">
    <property type="match status" value="1"/>
</dbReference>
<dbReference type="GO" id="GO:0080049">
    <property type="term" value="F:L-gulono-1,4-lactone dehydrogenase activity"/>
    <property type="evidence" value="ECO:0007669"/>
    <property type="project" value="TreeGrafter"/>
</dbReference>
<dbReference type="Gene3D" id="3.30.70.2530">
    <property type="match status" value="1"/>
</dbReference>